<evidence type="ECO:0000313" key="5">
    <source>
        <dbReference type="WBParaSite" id="L893_g32671.t1"/>
    </source>
</evidence>
<feature type="region of interest" description="Disordered" evidence="3">
    <location>
        <begin position="480"/>
        <end position="565"/>
    </location>
</feature>
<proteinExistence type="inferred from homology"/>
<evidence type="ECO:0000313" key="4">
    <source>
        <dbReference type="Proteomes" id="UP000095287"/>
    </source>
</evidence>
<feature type="compositionally biased region" description="Basic and acidic residues" evidence="3">
    <location>
        <begin position="740"/>
        <end position="752"/>
    </location>
</feature>
<dbReference type="Gene3D" id="1.25.10.10">
    <property type="entry name" value="Leucine-rich Repeat Variant"/>
    <property type="match status" value="1"/>
</dbReference>
<dbReference type="Proteomes" id="UP000095287">
    <property type="component" value="Unplaced"/>
</dbReference>
<organism evidence="4 5">
    <name type="scientific">Steinernema glaseri</name>
    <dbReference type="NCBI Taxonomy" id="37863"/>
    <lineage>
        <taxon>Eukaryota</taxon>
        <taxon>Metazoa</taxon>
        <taxon>Ecdysozoa</taxon>
        <taxon>Nematoda</taxon>
        <taxon>Chromadorea</taxon>
        <taxon>Rhabditida</taxon>
        <taxon>Tylenchina</taxon>
        <taxon>Panagrolaimomorpha</taxon>
        <taxon>Strongyloidoidea</taxon>
        <taxon>Steinernematidae</taxon>
        <taxon>Steinernema</taxon>
    </lineage>
</organism>
<evidence type="ECO:0000256" key="1">
    <source>
        <dbReference type="ARBA" id="ARBA00009051"/>
    </source>
</evidence>
<feature type="compositionally biased region" description="Low complexity" evidence="3">
    <location>
        <begin position="545"/>
        <end position="556"/>
    </location>
</feature>
<evidence type="ECO:0000256" key="2">
    <source>
        <dbReference type="ARBA" id="ARBA00022687"/>
    </source>
</evidence>
<dbReference type="GO" id="GO:0090090">
    <property type="term" value="P:negative regulation of canonical Wnt signaling pathway"/>
    <property type="evidence" value="ECO:0007669"/>
    <property type="project" value="TreeGrafter"/>
</dbReference>
<feature type="compositionally biased region" description="Polar residues" evidence="3">
    <location>
        <begin position="506"/>
        <end position="544"/>
    </location>
</feature>
<feature type="compositionally biased region" description="Polar residues" evidence="3">
    <location>
        <begin position="480"/>
        <end position="494"/>
    </location>
</feature>
<dbReference type="SUPFAM" id="SSF48371">
    <property type="entry name" value="ARM repeat"/>
    <property type="match status" value="1"/>
</dbReference>
<dbReference type="InterPro" id="IPR026818">
    <property type="entry name" value="Apc_fam"/>
</dbReference>
<dbReference type="AlphaFoldDB" id="A0A1I8A3M1"/>
<dbReference type="GO" id="GO:0030877">
    <property type="term" value="C:beta-catenin destruction complex"/>
    <property type="evidence" value="ECO:0007669"/>
    <property type="project" value="TreeGrafter"/>
</dbReference>
<dbReference type="GO" id="GO:0008013">
    <property type="term" value="F:beta-catenin binding"/>
    <property type="evidence" value="ECO:0007669"/>
    <property type="project" value="InterPro"/>
</dbReference>
<dbReference type="GO" id="GO:0001708">
    <property type="term" value="P:cell fate specification"/>
    <property type="evidence" value="ECO:0007669"/>
    <property type="project" value="TreeGrafter"/>
</dbReference>
<evidence type="ECO:0000256" key="3">
    <source>
        <dbReference type="SAM" id="MobiDB-lite"/>
    </source>
</evidence>
<dbReference type="GO" id="GO:0016342">
    <property type="term" value="C:catenin complex"/>
    <property type="evidence" value="ECO:0007669"/>
    <property type="project" value="TreeGrafter"/>
</dbReference>
<accession>A0A1I8A3M1</accession>
<dbReference type="InterPro" id="IPR016024">
    <property type="entry name" value="ARM-type_fold"/>
</dbReference>
<dbReference type="GO" id="GO:0008017">
    <property type="term" value="F:microtubule binding"/>
    <property type="evidence" value="ECO:0007669"/>
    <property type="project" value="TreeGrafter"/>
</dbReference>
<dbReference type="PANTHER" id="PTHR12607">
    <property type="entry name" value="ADENOMATOUS POLYPOSIS COLI PROTEIN FAMILY"/>
    <property type="match status" value="1"/>
</dbReference>
<keyword evidence="4" id="KW-1185">Reference proteome</keyword>
<keyword evidence="2" id="KW-0879">Wnt signaling pathway</keyword>
<dbReference type="GO" id="GO:0005881">
    <property type="term" value="C:cytoplasmic microtubule"/>
    <property type="evidence" value="ECO:0007669"/>
    <property type="project" value="TreeGrafter"/>
</dbReference>
<dbReference type="GO" id="GO:0007399">
    <property type="term" value="P:nervous system development"/>
    <property type="evidence" value="ECO:0007669"/>
    <property type="project" value="TreeGrafter"/>
</dbReference>
<sequence>MGAGNDDLGAVARRSVDERVASLLAQLNYDSLPAVEVVNESLDAVVAEEPEPARKNAFLRILPYAAGLRLQLCYLAARRKGLELEIDGHGYVNEMQAALGALVTGSYDEHYRKYAIVLGVVDTIAEALLLEVAVFDVDAPEHYAIRKLIANSLTNLTFGNFHSKQRLCRYNLLISTVTKIIAASHSLAVVFAGLIRNLSWRADEEMQAVLAETVPSIAHASVRAYFDKDQKCLQATLSALWNLSSHCARNQTAICEAPRMLEVLIRSLNSRVTNVGIVENASGIMKYISLHLAKESQRYSEVVNQYQLDKRLLTLLTSPSFTILGSVLGALQNLVAHNASLQLKIRHNAVAMNHLTKLSDSTRDDIRAAVKGVLNHLNASTVADYTFRMPRYPIQHDVGSMGNEMCSSMTASCSISHHHDSSRLLPRRNAAQHHHLLPCPLTSSTYQYHTSENANFMPYRSATLPRHFETSGQRRNEFNRQANQPPRHAQQSVEPSEAQVGECQELSDSMRATRSTSMQSLTEDVPNTSEWPSEINTTNNSSRLSPISPSEIPDSPTQCSAPSLPLSVQETPKRTIGIVNPSTSSLGKTVSDETIVPYAKAEYELTDLPLISETDSLKNLGSDSESVAKFKRIYGDEDEEEEGDYGVFEREQCDRILEDTLRDEDDEEDLLSNMIDSVMPKPRGSADDGLLLASIASAMPRAKNAKALARPATNAPGHFQSSQELLQDLQTSSLVTHPSTSERVRDAARLADDSDDNLSEDNFGPLDGVDGVVDSSLPDDVESELKAEKVLIDCASLPRPKPRGPPPQVPRKPSNLPRATAKIRVGAKTKL</sequence>
<reference evidence="5" key="1">
    <citation type="submission" date="2016-11" db="UniProtKB">
        <authorList>
            <consortium name="WormBaseParasite"/>
        </authorList>
    </citation>
    <scope>IDENTIFICATION</scope>
</reference>
<dbReference type="InterPro" id="IPR011989">
    <property type="entry name" value="ARM-like"/>
</dbReference>
<dbReference type="GO" id="GO:0045295">
    <property type="term" value="F:gamma-catenin binding"/>
    <property type="evidence" value="ECO:0007669"/>
    <property type="project" value="TreeGrafter"/>
</dbReference>
<dbReference type="GO" id="GO:0016477">
    <property type="term" value="P:cell migration"/>
    <property type="evidence" value="ECO:0007669"/>
    <property type="project" value="TreeGrafter"/>
</dbReference>
<dbReference type="PANTHER" id="PTHR12607:SF12">
    <property type="entry name" value="APC-LIKE, ISOFORM A-RELATED"/>
    <property type="match status" value="1"/>
</dbReference>
<name>A0A1I8A3M1_9BILA</name>
<feature type="region of interest" description="Disordered" evidence="3">
    <location>
        <begin position="734"/>
        <end position="831"/>
    </location>
</feature>
<protein>
    <submittedName>
        <fullName evidence="5">Adenomatous polyposis coli protein</fullName>
    </submittedName>
</protein>
<comment type="similarity">
    <text evidence="1">Belongs to the adenomatous polyposis coli (APC) family.</text>
</comment>
<dbReference type="GO" id="GO:0007389">
    <property type="term" value="P:pattern specification process"/>
    <property type="evidence" value="ECO:0007669"/>
    <property type="project" value="TreeGrafter"/>
</dbReference>
<dbReference type="GO" id="GO:0016055">
    <property type="term" value="P:Wnt signaling pathway"/>
    <property type="evidence" value="ECO:0007669"/>
    <property type="project" value="UniProtKB-KW"/>
</dbReference>
<dbReference type="GO" id="GO:0007026">
    <property type="term" value="P:negative regulation of microtubule depolymerization"/>
    <property type="evidence" value="ECO:0007669"/>
    <property type="project" value="TreeGrafter"/>
</dbReference>
<dbReference type="WBParaSite" id="L893_g32671.t1">
    <property type="protein sequence ID" value="L893_g32671.t1"/>
    <property type="gene ID" value="L893_g32671"/>
</dbReference>